<dbReference type="PANTHER" id="PTHR40031:SF1">
    <property type="entry name" value="MEMBRANE-BOUND METAL-DEPENDENT HYDROLASE"/>
    <property type="match status" value="1"/>
</dbReference>
<dbReference type="InterPro" id="IPR007404">
    <property type="entry name" value="YdjM-like"/>
</dbReference>
<comment type="caution">
    <text evidence="2">The sequence shown here is derived from an EMBL/GenBank/DDBJ whole genome shotgun (WGS) entry which is preliminary data.</text>
</comment>
<gene>
    <name evidence="2" type="ORF">GCM10022210_20360</name>
</gene>
<feature type="transmembrane region" description="Helical" evidence="1">
    <location>
        <begin position="58"/>
        <end position="77"/>
    </location>
</feature>
<dbReference type="RefSeq" id="WP_259091730.1">
    <property type="nucleotide sequence ID" value="NZ_BAAAZC010000015.1"/>
</dbReference>
<organism evidence="2 3">
    <name type="scientific">Mucilaginibacter dorajii</name>
    <dbReference type="NCBI Taxonomy" id="692994"/>
    <lineage>
        <taxon>Bacteria</taxon>
        <taxon>Pseudomonadati</taxon>
        <taxon>Bacteroidota</taxon>
        <taxon>Sphingobacteriia</taxon>
        <taxon>Sphingobacteriales</taxon>
        <taxon>Sphingobacteriaceae</taxon>
        <taxon>Mucilaginibacter</taxon>
    </lineage>
</organism>
<dbReference type="PANTHER" id="PTHR40031">
    <property type="entry name" value="HYPOTHETICAL MEMBRANE SPANNING PROTEIN"/>
    <property type="match status" value="1"/>
</dbReference>
<dbReference type="Proteomes" id="UP001500742">
    <property type="component" value="Unassembled WGS sequence"/>
</dbReference>
<accession>A0ABP7PTP1</accession>
<sequence>MDTVTHLALGACTGEVLLGKKLGKSALAWGAVSQCLPDIDTALQPFFPADKAFLIHRGLTHSFLFTAITGFLLALIAQHIHKRQNLALISLIAFFCFELCLHDLLDCCNSYGTGLLEPFSNHRFSVNLLYVVDPLFTLALLAAAVILVFKHSHYAKRAACAYAGLYISALYLCFAVYCKTSVNSKILSSLNSPTSKYFTTPAPFNSMLWYVVVHKTQGDLTTYSSVWDDSQSPISFEWHPQADSLLKTKSSEHLRRLIEFADNDYIITNQNGQSFFNIPRFEQVQGWAKRDAPFSFSYPLNSDKTSAALLQKGRLSGWNGQSIKTYLRRIAGHQIINTQTL</sequence>
<keyword evidence="1" id="KW-0812">Transmembrane</keyword>
<dbReference type="InterPro" id="IPR053170">
    <property type="entry name" value="Transcription_regulator"/>
</dbReference>
<name>A0ABP7PTP1_9SPHI</name>
<evidence type="ECO:0000313" key="2">
    <source>
        <dbReference type="EMBL" id="GAA3971051.1"/>
    </source>
</evidence>
<feature type="transmembrane region" description="Helical" evidence="1">
    <location>
        <begin position="159"/>
        <end position="177"/>
    </location>
</feature>
<dbReference type="Pfam" id="PF04307">
    <property type="entry name" value="YdjM"/>
    <property type="match status" value="1"/>
</dbReference>
<keyword evidence="1" id="KW-1133">Transmembrane helix</keyword>
<evidence type="ECO:0000256" key="1">
    <source>
        <dbReference type="SAM" id="Phobius"/>
    </source>
</evidence>
<feature type="transmembrane region" description="Helical" evidence="1">
    <location>
        <begin position="125"/>
        <end position="147"/>
    </location>
</feature>
<proteinExistence type="predicted"/>
<keyword evidence="3" id="KW-1185">Reference proteome</keyword>
<evidence type="ECO:0008006" key="4">
    <source>
        <dbReference type="Google" id="ProtNLM"/>
    </source>
</evidence>
<dbReference type="EMBL" id="BAAAZC010000015">
    <property type="protein sequence ID" value="GAA3971051.1"/>
    <property type="molecule type" value="Genomic_DNA"/>
</dbReference>
<evidence type="ECO:0000313" key="3">
    <source>
        <dbReference type="Proteomes" id="UP001500742"/>
    </source>
</evidence>
<reference evidence="3" key="1">
    <citation type="journal article" date="2019" name="Int. J. Syst. Evol. Microbiol.">
        <title>The Global Catalogue of Microorganisms (GCM) 10K type strain sequencing project: providing services to taxonomists for standard genome sequencing and annotation.</title>
        <authorList>
            <consortium name="The Broad Institute Genomics Platform"/>
            <consortium name="The Broad Institute Genome Sequencing Center for Infectious Disease"/>
            <person name="Wu L."/>
            <person name="Ma J."/>
        </authorList>
    </citation>
    <scope>NUCLEOTIDE SEQUENCE [LARGE SCALE GENOMIC DNA]</scope>
    <source>
        <strain evidence="3">JCM 16601</strain>
    </source>
</reference>
<protein>
    <recommendedName>
        <fullName evidence="4">Metal-dependent hydrolase</fullName>
    </recommendedName>
</protein>
<keyword evidence="1" id="KW-0472">Membrane</keyword>